<dbReference type="SUPFAM" id="SSF47598">
    <property type="entry name" value="Ribbon-helix-helix"/>
    <property type="match status" value="1"/>
</dbReference>
<proteinExistence type="predicted"/>
<dbReference type="InterPro" id="IPR010985">
    <property type="entry name" value="Ribbon_hlx_hlx"/>
</dbReference>
<dbReference type="InterPro" id="IPR013321">
    <property type="entry name" value="Arc_rbn_hlx_hlx"/>
</dbReference>
<gene>
    <name evidence="1" type="ORF">RD110_24170</name>
</gene>
<dbReference type="STRING" id="1842727.RD110_24170"/>
<dbReference type="Proteomes" id="UP000186609">
    <property type="component" value="Chromosome"/>
</dbReference>
<sequence>MSTTTIRIDDELKSRIAAAAEQAGKTAHAFILEAIAHTVEQVERDNAFSAVADERWARVRATGETVPWDEAKAYLAARANGERPRRPAARKLGR</sequence>
<dbReference type="AlphaFoldDB" id="A0A1P8K1P4"/>
<organism evidence="1 2">
    <name type="scientific">Rhodoferax koreensis</name>
    <dbReference type="NCBI Taxonomy" id="1842727"/>
    <lineage>
        <taxon>Bacteria</taxon>
        <taxon>Pseudomonadati</taxon>
        <taxon>Pseudomonadota</taxon>
        <taxon>Betaproteobacteria</taxon>
        <taxon>Burkholderiales</taxon>
        <taxon>Comamonadaceae</taxon>
        <taxon>Rhodoferax</taxon>
    </lineage>
</organism>
<reference evidence="1 2" key="1">
    <citation type="submission" date="2017-01" db="EMBL/GenBank/DDBJ databases">
        <authorList>
            <person name="Mah S.A."/>
            <person name="Swanson W.J."/>
            <person name="Moy G.W."/>
            <person name="Vacquier V.D."/>
        </authorList>
    </citation>
    <scope>NUCLEOTIDE SEQUENCE [LARGE SCALE GENOMIC DNA]</scope>
    <source>
        <strain evidence="1 2">DCY110</strain>
    </source>
</reference>
<dbReference type="EMBL" id="CP019236">
    <property type="protein sequence ID" value="APW39917.1"/>
    <property type="molecule type" value="Genomic_DNA"/>
</dbReference>
<dbReference type="OrthoDB" id="7062343at2"/>
<dbReference type="KEGG" id="rhy:RD110_24170"/>
<name>A0A1P8K1P4_9BURK</name>
<accession>A0A1P8K1P4</accession>
<protein>
    <submittedName>
        <fullName evidence="1">CopG family transcriptional regulator</fullName>
    </submittedName>
</protein>
<keyword evidence="2" id="KW-1185">Reference proteome</keyword>
<dbReference type="GO" id="GO:0006355">
    <property type="term" value="P:regulation of DNA-templated transcription"/>
    <property type="evidence" value="ECO:0007669"/>
    <property type="project" value="InterPro"/>
</dbReference>
<dbReference type="RefSeq" id="WP_076202849.1">
    <property type="nucleotide sequence ID" value="NZ_CP019236.1"/>
</dbReference>
<evidence type="ECO:0000313" key="1">
    <source>
        <dbReference type="EMBL" id="APW39917.1"/>
    </source>
</evidence>
<evidence type="ECO:0000313" key="2">
    <source>
        <dbReference type="Proteomes" id="UP000186609"/>
    </source>
</evidence>
<dbReference type="Gene3D" id="1.10.1220.10">
    <property type="entry name" value="Met repressor-like"/>
    <property type="match status" value="1"/>
</dbReference>